<keyword evidence="3 6" id="KW-0658">Purine biosynthesis</keyword>
<dbReference type="InterPro" id="IPR036477">
    <property type="entry name" value="Formyl_transf_N_sf"/>
</dbReference>
<feature type="binding site" evidence="6">
    <location>
        <position position="113"/>
    </location>
    <ligand>
        <name>(6R)-10-formyltetrahydrofolate</name>
        <dbReference type="ChEBI" id="CHEBI:195366"/>
    </ligand>
</feature>
<organism evidence="8 9">
    <name type="scientific">Chryseomicrobium palamuruense</name>
    <dbReference type="NCBI Taxonomy" id="682973"/>
    <lineage>
        <taxon>Bacteria</taxon>
        <taxon>Bacillati</taxon>
        <taxon>Bacillota</taxon>
        <taxon>Bacilli</taxon>
        <taxon>Bacillales</taxon>
        <taxon>Caryophanaceae</taxon>
        <taxon>Chryseomicrobium</taxon>
    </lineage>
</organism>
<comment type="function">
    <text evidence="6">Catalyzes the transfer of a formyl group from 10-formyltetrahydrofolate to 5-phospho-ribosyl-glycinamide (GAR), producing 5-phospho-ribosyl-N-formylglycinamide (FGAR) and tetrahydrofolate.</text>
</comment>
<proteinExistence type="inferred from homology"/>
<dbReference type="InterPro" id="IPR004607">
    <property type="entry name" value="GART"/>
</dbReference>
<comment type="catalytic activity">
    <reaction evidence="5 6">
        <text>N(1)-(5-phospho-beta-D-ribosyl)glycinamide + (6R)-10-formyltetrahydrofolate = N(2)-formyl-N(1)-(5-phospho-beta-D-ribosyl)glycinamide + (6S)-5,6,7,8-tetrahydrofolate + H(+)</text>
        <dbReference type="Rhea" id="RHEA:15053"/>
        <dbReference type="ChEBI" id="CHEBI:15378"/>
        <dbReference type="ChEBI" id="CHEBI:57453"/>
        <dbReference type="ChEBI" id="CHEBI:143788"/>
        <dbReference type="ChEBI" id="CHEBI:147286"/>
        <dbReference type="ChEBI" id="CHEBI:195366"/>
        <dbReference type="EC" id="2.1.2.2"/>
    </reaction>
</comment>
<gene>
    <name evidence="6 8" type="primary">purN</name>
    <name evidence="8" type="ORF">ACFO0S_11955</name>
</gene>
<evidence type="ECO:0000256" key="6">
    <source>
        <dbReference type="HAMAP-Rule" id="MF_01930"/>
    </source>
</evidence>
<dbReference type="CDD" id="cd08645">
    <property type="entry name" value="FMT_core_GART"/>
    <property type="match status" value="1"/>
</dbReference>
<evidence type="ECO:0000256" key="4">
    <source>
        <dbReference type="ARBA" id="ARBA00038440"/>
    </source>
</evidence>
<dbReference type="SUPFAM" id="SSF53328">
    <property type="entry name" value="Formyltransferase"/>
    <property type="match status" value="1"/>
</dbReference>
<evidence type="ECO:0000313" key="8">
    <source>
        <dbReference type="EMBL" id="MFC4355767.1"/>
    </source>
</evidence>
<dbReference type="InterPro" id="IPR001555">
    <property type="entry name" value="GART_AS"/>
</dbReference>
<evidence type="ECO:0000313" key="9">
    <source>
        <dbReference type="Proteomes" id="UP001595733"/>
    </source>
</evidence>
<keyword evidence="9" id="KW-1185">Reference proteome</keyword>
<reference evidence="9" key="1">
    <citation type="journal article" date="2019" name="Int. J. Syst. Evol. Microbiol.">
        <title>The Global Catalogue of Microorganisms (GCM) 10K type strain sequencing project: providing services to taxonomists for standard genome sequencing and annotation.</title>
        <authorList>
            <consortium name="The Broad Institute Genomics Platform"/>
            <consortium name="The Broad Institute Genome Sequencing Center for Infectious Disease"/>
            <person name="Wu L."/>
            <person name="Ma J."/>
        </authorList>
    </citation>
    <scope>NUCLEOTIDE SEQUENCE [LARGE SCALE GENOMIC DNA]</scope>
    <source>
        <strain evidence="9">CCUG 50353</strain>
    </source>
</reference>
<evidence type="ECO:0000259" key="7">
    <source>
        <dbReference type="Pfam" id="PF00551"/>
    </source>
</evidence>
<evidence type="ECO:0000256" key="1">
    <source>
        <dbReference type="ARBA" id="ARBA00005054"/>
    </source>
</evidence>
<feature type="binding site" evidence="6">
    <location>
        <position position="71"/>
    </location>
    <ligand>
        <name>(6R)-10-formyltetrahydrofolate</name>
        <dbReference type="ChEBI" id="CHEBI:195366"/>
    </ligand>
</feature>
<dbReference type="EMBL" id="JBHSEF010000024">
    <property type="protein sequence ID" value="MFC4355767.1"/>
    <property type="molecule type" value="Genomic_DNA"/>
</dbReference>
<dbReference type="EC" id="2.1.2.2" evidence="6"/>
<evidence type="ECO:0000256" key="3">
    <source>
        <dbReference type="ARBA" id="ARBA00022755"/>
    </source>
</evidence>
<feature type="site" description="Raises pKa of active site His" evidence="6">
    <location>
        <position position="151"/>
    </location>
</feature>
<dbReference type="Gene3D" id="3.40.50.170">
    <property type="entry name" value="Formyl transferase, N-terminal domain"/>
    <property type="match status" value="1"/>
</dbReference>
<evidence type="ECO:0000256" key="2">
    <source>
        <dbReference type="ARBA" id="ARBA00022679"/>
    </source>
</evidence>
<dbReference type="InterPro" id="IPR002376">
    <property type="entry name" value="Formyl_transf_N"/>
</dbReference>
<accession>A0ABV8UYB7</accession>
<comment type="pathway">
    <text evidence="1 6">Purine metabolism; IMP biosynthesis via de novo pathway; N(2)-formyl-N(1)-(5-phospho-D-ribosyl)glycinamide from N(1)-(5-phospho-D-ribosyl)glycinamide (10-formyl THF route): step 1/1.</text>
</comment>
<dbReference type="Proteomes" id="UP001595733">
    <property type="component" value="Unassembled WGS sequence"/>
</dbReference>
<feature type="binding site" evidence="6">
    <location>
        <begin position="96"/>
        <end position="99"/>
    </location>
    <ligand>
        <name>(6R)-10-formyltetrahydrofolate</name>
        <dbReference type="ChEBI" id="CHEBI:195366"/>
    </ligand>
</feature>
<dbReference type="RefSeq" id="WP_378142327.1">
    <property type="nucleotide sequence ID" value="NZ_JBHSEF010000024.1"/>
</dbReference>
<dbReference type="Pfam" id="PF00551">
    <property type="entry name" value="Formyl_trans_N"/>
    <property type="match status" value="1"/>
</dbReference>
<dbReference type="HAMAP" id="MF_01930">
    <property type="entry name" value="PurN"/>
    <property type="match status" value="1"/>
</dbReference>
<comment type="similarity">
    <text evidence="4 6">Belongs to the GART family.</text>
</comment>
<comment type="caution">
    <text evidence="8">The sequence shown here is derived from an EMBL/GenBank/DDBJ whole genome shotgun (WGS) entry which is preliminary data.</text>
</comment>
<dbReference type="GO" id="GO:0004644">
    <property type="term" value="F:phosphoribosylglycinamide formyltransferase activity"/>
    <property type="evidence" value="ECO:0007669"/>
    <property type="project" value="UniProtKB-EC"/>
</dbReference>
<name>A0ABV8UYB7_9BACL</name>
<dbReference type="PROSITE" id="PS00373">
    <property type="entry name" value="GART"/>
    <property type="match status" value="1"/>
</dbReference>
<feature type="active site" description="Proton donor" evidence="6">
    <location>
        <position position="115"/>
    </location>
</feature>
<dbReference type="NCBIfam" id="TIGR00639">
    <property type="entry name" value="PurN"/>
    <property type="match status" value="1"/>
</dbReference>
<keyword evidence="2 6" id="KW-0808">Transferase</keyword>
<dbReference type="PANTHER" id="PTHR43369">
    <property type="entry name" value="PHOSPHORIBOSYLGLYCINAMIDE FORMYLTRANSFERASE"/>
    <property type="match status" value="1"/>
</dbReference>
<feature type="binding site" evidence="6">
    <location>
        <begin position="18"/>
        <end position="20"/>
    </location>
    <ligand>
        <name>N(1)-(5-phospho-beta-D-ribosyl)glycinamide</name>
        <dbReference type="ChEBI" id="CHEBI:143788"/>
    </ligand>
</feature>
<dbReference type="PANTHER" id="PTHR43369:SF2">
    <property type="entry name" value="PHOSPHORIBOSYLGLYCINAMIDE FORMYLTRANSFERASE"/>
    <property type="match status" value="1"/>
</dbReference>
<feature type="domain" description="Formyl transferase N-terminal" evidence="7">
    <location>
        <begin position="9"/>
        <end position="185"/>
    </location>
</feature>
<protein>
    <recommendedName>
        <fullName evidence="6">Phosphoribosylglycinamide formyltransferase</fullName>
        <ecNumber evidence="6">2.1.2.2</ecNumber>
    </recommendedName>
    <alternativeName>
        <fullName evidence="6">5'-phosphoribosylglycinamide transformylase</fullName>
    </alternativeName>
    <alternativeName>
        <fullName evidence="6">GAR transformylase</fullName>
        <shortName evidence="6">GART</shortName>
    </alternativeName>
</protein>
<evidence type="ECO:0000256" key="5">
    <source>
        <dbReference type="ARBA" id="ARBA00047664"/>
    </source>
</evidence>
<sequence length="194" mass="21160">MAVSNPLVRFVVFASGSGSNAEALYQAVQQGELRGQLVGIVSDKPDAYIFTRAKDWGIPLIAVSPKQYETKDAYETAVLSILEELQAEWLVLAGYMRLIGPTLLAEFDGRIVNIHPSLLPAFPGKDAVGQAFAHGVHVTGVTVHYVDAGMDTGPIIAQQAVNVQATREDTEACIHTVEHELYKTALDQLWNEER</sequence>